<dbReference type="InterPro" id="IPR036388">
    <property type="entry name" value="WH-like_DNA-bd_sf"/>
</dbReference>
<dbReference type="AlphaFoldDB" id="A0A845L1S2"/>
<proteinExistence type="predicted"/>
<dbReference type="Pfam" id="PF13730">
    <property type="entry name" value="HTH_36"/>
    <property type="match status" value="1"/>
</dbReference>
<dbReference type="Gene3D" id="1.10.10.10">
    <property type="entry name" value="Winged helix-like DNA-binding domain superfamily/Winged helix DNA-binding domain"/>
    <property type="match status" value="1"/>
</dbReference>
<evidence type="ECO:0000313" key="1">
    <source>
        <dbReference type="EMBL" id="MZP28410.1"/>
    </source>
</evidence>
<dbReference type="Proteomes" id="UP000463470">
    <property type="component" value="Unassembled WGS sequence"/>
</dbReference>
<organism evidence="1 2">
    <name type="scientific">Heliomicrobium undosum</name>
    <dbReference type="NCBI Taxonomy" id="121734"/>
    <lineage>
        <taxon>Bacteria</taxon>
        <taxon>Bacillati</taxon>
        <taxon>Bacillota</taxon>
        <taxon>Clostridia</taxon>
        <taxon>Eubacteriales</taxon>
        <taxon>Heliobacteriaceae</taxon>
        <taxon>Heliomicrobium</taxon>
    </lineage>
</organism>
<keyword evidence="2" id="KW-1185">Reference proteome</keyword>
<dbReference type="EMBL" id="WXEY01000001">
    <property type="protein sequence ID" value="MZP28410.1"/>
    <property type="molecule type" value="Genomic_DNA"/>
</dbReference>
<sequence>MKRPMSNQEKANRLCEEYKKWKTSSLELFGFFPIFVTFKETFLLRNLSGNALKLYVYLGLMSKNLTGEAWVSVETIARYFERSTRTIDNWVKELEEIGLIERMQMKPNDVAHTYLRPYGLEYIEKPGNLQKKKRKRVNVSSDISDDDIPY</sequence>
<comment type="caution">
    <text evidence="1">The sequence shown here is derived from an EMBL/GenBank/DDBJ whole genome shotgun (WGS) entry which is preliminary data.</text>
</comment>
<dbReference type="SUPFAM" id="SSF46785">
    <property type="entry name" value="Winged helix' DNA-binding domain"/>
    <property type="match status" value="1"/>
</dbReference>
<protein>
    <submittedName>
        <fullName evidence="1">HTH domain-containing protein</fullName>
    </submittedName>
</protein>
<reference evidence="1 2" key="1">
    <citation type="submission" date="2020-01" db="EMBL/GenBank/DDBJ databases">
        <title>Whole-genome sequence of Heliobacterium undosum DSM 13378.</title>
        <authorList>
            <person name="Kyndt J.A."/>
            <person name="Meyer T.E."/>
        </authorList>
    </citation>
    <scope>NUCLEOTIDE SEQUENCE [LARGE SCALE GENOMIC DNA]</scope>
    <source>
        <strain evidence="1 2">DSM 13378</strain>
    </source>
</reference>
<dbReference type="InterPro" id="IPR036390">
    <property type="entry name" value="WH_DNA-bd_sf"/>
</dbReference>
<evidence type="ECO:0000313" key="2">
    <source>
        <dbReference type="Proteomes" id="UP000463470"/>
    </source>
</evidence>
<gene>
    <name evidence="1" type="ORF">GTO91_01565</name>
</gene>
<dbReference type="RefSeq" id="WP_161253791.1">
    <property type="nucleotide sequence ID" value="NZ_WXEY01000001.1"/>
</dbReference>
<dbReference type="OrthoDB" id="2942361at2"/>
<accession>A0A845L1S2</accession>
<name>A0A845L1S2_9FIRM</name>